<dbReference type="FunFam" id="1.50.40.10:FF:000004">
    <property type="entry name" value="Calcium-binding mitochondrial carrier protein Aralar1"/>
    <property type="match status" value="1"/>
</dbReference>
<dbReference type="Gene3D" id="1.10.238.10">
    <property type="entry name" value="EF-hand"/>
    <property type="match status" value="1"/>
</dbReference>
<gene>
    <name evidence="15" type="ordered locus">PAS_chr3_0434</name>
</gene>
<comment type="similarity">
    <text evidence="2">Belongs to the mitochondrial carrier (TC 2.A.29) family.</text>
</comment>
<keyword evidence="7" id="KW-0106">Calcium</keyword>
<dbReference type="AlphaFoldDB" id="C4R4J8"/>
<dbReference type="PRINTS" id="PR00926">
    <property type="entry name" value="MITOCARRIER"/>
</dbReference>
<protein>
    <recommendedName>
        <fullName evidence="12">Mitochondrial aspartate-glutamate transporter AGC1</fullName>
    </recommendedName>
    <alternativeName>
        <fullName evidence="13">Aspartate-glutamate carrier 1</fullName>
    </alternativeName>
</protein>
<evidence type="ECO:0000256" key="4">
    <source>
        <dbReference type="ARBA" id="ARBA00022692"/>
    </source>
</evidence>
<dbReference type="PANTHER" id="PTHR45678:SF9">
    <property type="entry name" value="CALCIUM-BINDING MITOCHONDRIAL CARRIER PROTEIN ARALAR1"/>
    <property type="match status" value="1"/>
</dbReference>
<evidence type="ECO:0000256" key="10">
    <source>
        <dbReference type="ARBA" id="ARBA00023136"/>
    </source>
</evidence>
<accession>C4R4J8</accession>
<dbReference type="GO" id="GO:1990816">
    <property type="term" value="C:vacuole-mitochondrion membrane contact site"/>
    <property type="evidence" value="ECO:0007669"/>
    <property type="project" value="EnsemblFungi"/>
</dbReference>
<keyword evidence="10 14" id="KW-0472">Membrane</keyword>
<evidence type="ECO:0000256" key="12">
    <source>
        <dbReference type="ARBA" id="ARBA00073787"/>
    </source>
</evidence>
<dbReference type="PROSITE" id="PS50920">
    <property type="entry name" value="SOLCAR"/>
    <property type="match status" value="3"/>
</dbReference>
<dbReference type="GO" id="GO:0015292">
    <property type="term" value="F:uniporter activity"/>
    <property type="evidence" value="ECO:0007669"/>
    <property type="project" value="EnsemblFungi"/>
</dbReference>
<dbReference type="GeneID" id="8199565"/>
<keyword evidence="4 14" id="KW-0812">Transmembrane</keyword>
<dbReference type="Gene3D" id="1.50.40.10">
    <property type="entry name" value="Mitochondrial carrier domain"/>
    <property type="match status" value="1"/>
</dbReference>
<dbReference type="InterPro" id="IPR051028">
    <property type="entry name" value="Mito_Solute_Carrier"/>
</dbReference>
<comment type="subcellular location">
    <subcellularLocation>
        <location evidence="1">Mitochondrion inner membrane</location>
        <topology evidence="1">Multi-pass membrane protein</topology>
    </subcellularLocation>
</comment>
<dbReference type="Proteomes" id="UP000000314">
    <property type="component" value="Chromosome 3"/>
</dbReference>
<dbReference type="GO" id="GO:0005313">
    <property type="term" value="F:L-glutamate transmembrane transporter activity"/>
    <property type="evidence" value="ECO:0007669"/>
    <property type="project" value="EnsemblFungi"/>
</dbReference>
<evidence type="ECO:0000256" key="2">
    <source>
        <dbReference type="ARBA" id="ARBA00006375"/>
    </source>
</evidence>
<evidence type="ECO:0000256" key="7">
    <source>
        <dbReference type="ARBA" id="ARBA00022837"/>
    </source>
</evidence>
<keyword evidence="6" id="KW-0999">Mitochondrion inner membrane</keyword>
<name>C4R4J8_KOMPG</name>
<keyword evidence="16" id="KW-1185">Reference proteome</keyword>
<dbReference type="SUPFAM" id="SSF47473">
    <property type="entry name" value="EF-hand"/>
    <property type="match status" value="1"/>
</dbReference>
<dbReference type="InterPro" id="IPR002067">
    <property type="entry name" value="MCP"/>
</dbReference>
<keyword evidence="5" id="KW-0677">Repeat</keyword>
<proteinExistence type="inferred from homology"/>
<dbReference type="Pfam" id="PF00153">
    <property type="entry name" value="Mito_carr"/>
    <property type="match status" value="3"/>
</dbReference>
<dbReference type="eggNOG" id="KOG0751">
    <property type="taxonomic scope" value="Eukaryota"/>
</dbReference>
<dbReference type="PANTHER" id="PTHR45678">
    <property type="entry name" value="MITOCHONDRIAL 2-OXODICARBOXYLATE CARRIER 1-RELATED"/>
    <property type="match status" value="1"/>
</dbReference>
<dbReference type="InterPro" id="IPR011992">
    <property type="entry name" value="EF-hand-dom_pair"/>
</dbReference>
<dbReference type="InParanoid" id="C4R4J8"/>
<dbReference type="InterPro" id="IPR023395">
    <property type="entry name" value="MCP_dom_sf"/>
</dbReference>
<evidence type="ECO:0000256" key="3">
    <source>
        <dbReference type="ARBA" id="ARBA00022448"/>
    </source>
</evidence>
<evidence type="ECO:0000256" key="14">
    <source>
        <dbReference type="PROSITE-ProRule" id="PRU00282"/>
    </source>
</evidence>
<dbReference type="GO" id="GO:0005743">
    <property type="term" value="C:mitochondrial inner membrane"/>
    <property type="evidence" value="ECO:0007669"/>
    <property type="project" value="UniProtKB-SubCell"/>
</dbReference>
<evidence type="ECO:0000256" key="9">
    <source>
        <dbReference type="ARBA" id="ARBA00023128"/>
    </source>
</evidence>
<dbReference type="OrthoDB" id="2161at2759"/>
<evidence type="ECO:0000256" key="1">
    <source>
        <dbReference type="ARBA" id="ARBA00004448"/>
    </source>
</evidence>
<keyword evidence="9" id="KW-0496">Mitochondrion</keyword>
<dbReference type="SUPFAM" id="SSF103506">
    <property type="entry name" value="Mitochondrial carrier"/>
    <property type="match status" value="1"/>
</dbReference>
<feature type="repeat" description="Solcar" evidence="14">
    <location>
        <begin position="422"/>
        <end position="514"/>
    </location>
</feature>
<evidence type="ECO:0000256" key="8">
    <source>
        <dbReference type="ARBA" id="ARBA00022989"/>
    </source>
</evidence>
<sequence>MLNEHCKHSANDGFNECLDFSGFYWPSLVDRCLISISSSGSVGFFHSALSSIEERMPELTQSLTEIFDSYSKEGKLDYNGFIDILSNESYASQYFNNFLRIPNSSLGLLYLLVDKDANGQISLDNWLAFSEKLLNEEESSITYKLFQNLDSSFKDKSEDEFKSLVSTNLNDQFKSQFDRVVSDDGKILPEDFRNIVSSIYSSRLPTAAIDQIGRLCTESLTFNEAASLFDFVQAIPKLNYYTFRASNNFKDTLCKEDFIAALKETINTEDNVSDSFLDYYYQLTTFIVNSTNQNHLLKGDLLAILTDDMVTTEETVDGGFSLYPILNSAYSFLLGSIAGSIGATIVYPIDLVKTRMQNQKGNAKYSSYFDCFKKTFRSEGLRGFYSGLLPQLVGVAPEKAIKLTVNDIVRSIGVKQSANGEITMPWEILAGCSAGAAQVVFTNPLEITKIRLQVQGEALKQSLAEGTNVVEKTAVDIVRELGIRGLYKGASACLLRDVPFSAIYFPCYANLKKHLFDFDPKDPTKNSSLESWQLLVSGALAGMPAAYFTTPCDVIKTRLQVEHKAGDMHYTGISNAFKTILKEEGFSALFKGGLARVFRSSPQFGFTLASYELFQTYIPLSAFYPDPNQTKTLGKVAGAITDGKGNSLNSLTPVDISKLDNARDVHYSISEHARKVVNTSFDLNPKLNSFNYFNYVNEKK</sequence>
<feature type="repeat" description="Solcar" evidence="14">
    <location>
        <begin position="326"/>
        <end position="412"/>
    </location>
</feature>
<dbReference type="GO" id="GO:0015183">
    <property type="term" value="F:L-aspartate transmembrane transporter activity"/>
    <property type="evidence" value="ECO:0007669"/>
    <property type="project" value="EnsemblFungi"/>
</dbReference>
<reference evidence="15 16" key="1">
    <citation type="journal article" date="2009" name="Nat. Biotechnol.">
        <title>Genome sequence of the recombinant protein production host Pichia pastoris.</title>
        <authorList>
            <person name="De Schutter K."/>
            <person name="Lin Y.C."/>
            <person name="Tiels P."/>
            <person name="Van Hecke A."/>
            <person name="Glinka S."/>
            <person name="Weber-Lehmann J."/>
            <person name="Rouze P."/>
            <person name="Van de Peer Y."/>
            <person name="Callewaert N."/>
        </authorList>
    </citation>
    <scope>NUCLEOTIDE SEQUENCE [LARGE SCALE GENOMIC DNA]</scope>
    <source>
        <strain evidence="16">GS115 / ATCC 20864</strain>
    </source>
</reference>
<evidence type="ECO:0000256" key="13">
    <source>
        <dbReference type="ARBA" id="ARBA00082232"/>
    </source>
</evidence>
<dbReference type="FunCoup" id="C4R4J8">
    <property type="interactions" value="8"/>
</dbReference>
<keyword evidence="8" id="KW-1133">Transmembrane helix</keyword>
<evidence type="ECO:0000256" key="6">
    <source>
        <dbReference type="ARBA" id="ARBA00022792"/>
    </source>
</evidence>
<evidence type="ECO:0000256" key="11">
    <source>
        <dbReference type="ARBA" id="ARBA00059916"/>
    </source>
</evidence>
<dbReference type="STRING" id="644223.C4R4J8"/>
<dbReference type="HOGENOM" id="CLU_014931_1_0_1"/>
<dbReference type="EMBL" id="FN392321">
    <property type="protein sequence ID" value="CAY70484.1"/>
    <property type="molecule type" value="Genomic_DNA"/>
</dbReference>
<feature type="repeat" description="Solcar" evidence="14">
    <location>
        <begin position="529"/>
        <end position="617"/>
    </location>
</feature>
<keyword evidence="3" id="KW-0813">Transport</keyword>
<evidence type="ECO:0000313" key="15">
    <source>
        <dbReference type="EMBL" id="CAY70484.1"/>
    </source>
</evidence>
<dbReference type="GO" id="GO:0043490">
    <property type="term" value="P:malate-aspartate shuttle"/>
    <property type="evidence" value="ECO:0007669"/>
    <property type="project" value="TreeGrafter"/>
</dbReference>
<evidence type="ECO:0000313" key="16">
    <source>
        <dbReference type="Proteomes" id="UP000000314"/>
    </source>
</evidence>
<comment type="function">
    <text evidence="11">Calcium-dependent mitochondrial aspartate and glutamate carrier. Transport of glutamate in mitochondria is required for mitochondrial transamination reactions and ornithine synthesis. Plays also a role in malate-aspartate NADH shuttle, which is critical for growth on acetate and fatty acids.</text>
</comment>
<dbReference type="GO" id="GO:0015297">
    <property type="term" value="F:antiporter activity"/>
    <property type="evidence" value="ECO:0007669"/>
    <property type="project" value="EnsemblFungi"/>
</dbReference>
<dbReference type="KEGG" id="ppa:PAS_chr3_0434"/>
<evidence type="ECO:0000256" key="5">
    <source>
        <dbReference type="ARBA" id="ARBA00022737"/>
    </source>
</evidence>
<dbReference type="RefSeq" id="XP_002492663.1">
    <property type="nucleotide sequence ID" value="XM_002492618.1"/>
</dbReference>
<dbReference type="InterPro" id="IPR018108">
    <property type="entry name" value="MCP_transmembrane"/>
</dbReference>
<organism evidence="15 16">
    <name type="scientific">Komagataella phaffii (strain GS115 / ATCC 20864)</name>
    <name type="common">Yeast</name>
    <name type="synonym">Pichia pastoris</name>
    <dbReference type="NCBI Taxonomy" id="644223"/>
    <lineage>
        <taxon>Eukaryota</taxon>
        <taxon>Fungi</taxon>
        <taxon>Dikarya</taxon>
        <taxon>Ascomycota</taxon>
        <taxon>Saccharomycotina</taxon>
        <taxon>Pichiomycetes</taxon>
        <taxon>Pichiales</taxon>
        <taxon>Pichiaceae</taxon>
        <taxon>Komagataella</taxon>
    </lineage>
</organism>